<dbReference type="PROSITE" id="PS00031">
    <property type="entry name" value="NUCLEAR_REC_DBD_1"/>
    <property type="match status" value="1"/>
</dbReference>
<comment type="similarity">
    <text evidence="2">Belongs to the nuclear hormone receptor family. NR5 subfamily.</text>
</comment>
<evidence type="ECO:0000256" key="18">
    <source>
        <dbReference type="ARBA" id="ARBA00042570"/>
    </source>
</evidence>
<dbReference type="SMART" id="SM00430">
    <property type="entry name" value="HOLI"/>
    <property type="match status" value="1"/>
</dbReference>
<dbReference type="Gene3D" id="1.10.565.10">
    <property type="entry name" value="Retinoid X Receptor"/>
    <property type="match status" value="2"/>
</dbReference>
<dbReference type="GO" id="GO:0090575">
    <property type="term" value="C:RNA polymerase II transcription regulator complex"/>
    <property type="evidence" value="ECO:0007669"/>
    <property type="project" value="TreeGrafter"/>
</dbReference>
<evidence type="ECO:0000256" key="10">
    <source>
        <dbReference type="ARBA" id="ARBA00023015"/>
    </source>
</evidence>
<name>A0A452SLP9_URSAM</name>
<keyword evidence="15 20" id="KW-0675">Receptor</keyword>
<evidence type="ECO:0000256" key="11">
    <source>
        <dbReference type="ARBA" id="ARBA00023121"/>
    </source>
</evidence>
<evidence type="ECO:0000256" key="1">
    <source>
        <dbReference type="ARBA" id="ARBA00004123"/>
    </source>
</evidence>
<keyword evidence="11" id="KW-0446">Lipid-binding</keyword>
<dbReference type="PRINTS" id="PR00047">
    <property type="entry name" value="STROIDFINGER"/>
</dbReference>
<evidence type="ECO:0000256" key="6">
    <source>
        <dbReference type="ARBA" id="ARBA00022771"/>
    </source>
</evidence>
<dbReference type="CDD" id="cd07167">
    <property type="entry name" value="NR_DBD_Lrh-1_like"/>
    <property type="match status" value="1"/>
</dbReference>
<feature type="binding site" evidence="19">
    <location>
        <begin position="301"/>
        <end position="304"/>
    </location>
    <ligand>
        <name>a phospholipid derivative</name>
        <dbReference type="ChEBI" id="CHEBI:16247"/>
    </ligand>
</feature>
<keyword evidence="14 20" id="KW-0804">Transcription</keyword>
<evidence type="ECO:0000313" key="25">
    <source>
        <dbReference type="Proteomes" id="UP000291022"/>
    </source>
</evidence>
<keyword evidence="13" id="KW-0010">Activator</keyword>
<reference evidence="24" key="3">
    <citation type="submission" date="2025-09" db="UniProtKB">
        <authorList>
            <consortium name="Ensembl"/>
        </authorList>
    </citation>
    <scope>IDENTIFICATION</scope>
</reference>
<feature type="region of interest" description="Disordered" evidence="21">
    <location>
        <begin position="118"/>
        <end position="157"/>
    </location>
</feature>
<evidence type="ECO:0000259" key="23">
    <source>
        <dbReference type="PROSITE" id="PS51843"/>
    </source>
</evidence>
<evidence type="ECO:0000256" key="7">
    <source>
        <dbReference type="ARBA" id="ARBA00022833"/>
    </source>
</evidence>
<feature type="binding site" evidence="19">
    <location>
        <position position="400"/>
    </location>
    <ligand>
        <name>a phospholipid derivative</name>
        <dbReference type="ChEBI" id="CHEBI:16247"/>
    </ligand>
</feature>
<accession>A0A452SLP9</accession>
<dbReference type="Pfam" id="PF00104">
    <property type="entry name" value="Hormone_recep"/>
    <property type="match status" value="1"/>
</dbReference>
<dbReference type="PROSITE" id="PS51030">
    <property type="entry name" value="NUCLEAR_REC_DBD_2"/>
    <property type="match status" value="1"/>
</dbReference>
<organism evidence="24 25">
    <name type="scientific">Ursus americanus</name>
    <name type="common">American black bear</name>
    <name type="synonym">Euarctos americanus</name>
    <dbReference type="NCBI Taxonomy" id="9643"/>
    <lineage>
        <taxon>Eukaryota</taxon>
        <taxon>Metazoa</taxon>
        <taxon>Chordata</taxon>
        <taxon>Craniata</taxon>
        <taxon>Vertebrata</taxon>
        <taxon>Euteleostomi</taxon>
        <taxon>Mammalia</taxon>
        <taxon>Eutheria</taxon>
        <taxon>Laurasiatheria</taxon>
        <taxon>Carnivora</taxon>
        <taxon>Caniformia</taxon>
        <taxon>Ursidae</taxon>
        <taxon>Ursus</taxon>
    </lineage>
</organism>
<dbReference type="PIRSF" id="PIRSF002530">
    <property type="entry name" value="Nuc_orph_FTZ-F1"/>
    <property type="match status" value="1"/>
</dbReference>
<feature type="domain" description="NR LBD" evidence="23">
    <location>
        <begin position="1"/>
        <end position="419"/>
    </location>
</feature>
<dbReference type="AlphaFoldDB" id="A0A452SLP9"/>
<dbReference type="InterPro" id="IPR016355">
    <property type="entry name" value="NR5-like"/>
</dbReference>
<dbReference type="PRINTS" id="PR00398">
    <property type="entry name" value="STRDHORMONER"/>
</dbReference>
<dbReference type="GO" id="GO:0008289">
    <property type="term" value="F:lipid binding"/>
    <property type="evidence" value="ECO:0007669"/>
    <property type="project" value="UniProtKB-KW"/>
</dbReference>
<dbReference type="Pfam" id="PF00105">
    <property type="entry name" value="zf-C4"/>
    <property type="match status" value="1"/>
</dbReference>
<keyword evidence="10 20" id="KW-0805">Transcription regulation</keyword>
<comment type="subcellular location">
    <subcellularLocation>
        <location evidence="1 20">Nucleus</location>
    </subcellularLocation>
</comment>
<keyword evidence="16 20" id="KW-0539">Nucleus</keyword>
<keyword evidence="12 20" id="KW-0238">DNA-binding</keyword>
<dbReference type="Proteomes" id="UP000291022">
    <property type="component" value="Unassembled WGS sequence"/>
</dbReference>
<evidence type="ECO:0000256" key="5">
    <source>
        <dbReference type="ARBA" id="ARBA00022723"/>
    </source>
</evidence>
<feature type="compositionally biased region" description="Pro residues" evidence="21">
    <location>
        <begin position="126"/>
        <end position="139"/>
    </location>
</feature>
<keyword evidence="7 20" id="KW-0862">Zinc</keyword>
<evidence type="ECO:0000256" key="2">
    <source>
        <dbReference type="ARBA" id="ARBA00007536"/>
    </source>
</evidence>
<protein>
    <recommendedName>
        <fullName evidence="17">Steroidogenic factor 1</fullName>
    </recommendedName>
    <alternativeName>
        <fullName evidence="18">Nuclear receptor subfamily 5 group A member 1</fullName>
    </alternativeName>
</protein>
<keyword evidence="6 20" id="KW-0863">Zinc-finger</keyword>
<evidence type="ECO:0000259" key="22">
    <source>
        <dbReference type="PROSITE" id="PS51030"/>
    </source>
</evidence>
<reference evidence="25" key="1">
    <citation type="submission" date="2016-06" db="EMBL/GenBank/DDBJ databases">
        <title>De novo assembly and RNA-Seq shows season-dependent expression and editing in black bear kidneys.</title>
        <authorList>
            <person name="Korstanje R."/>
            <person name="Srivastava A."/>
            <person name="Sarsani V.K."/>
            <person name="Sheehan S.M."/>
            <person name="Seger R.L."/>
            <person name="Barter M.E."/>
            <person name="Lindqvist C."/>
            <person name="Brody L.C."/>
            <person name="Mullikin J.C."/>
        </authorList>
    </citation>
    <scope>NUCLEOTIDE SEQUENCE [LARGE SCALE GENOMIC DNA]</scope>
</reference>
<dbReference type="GO" id="GO:0004879">
    <property type="term" value="F:nuclear receptor activity"/>
    <property type="evidence" value="ECO:0007669"/>
    <property type="project" value="InterPro"/>
</dbReference>
<dbReference type="PANTHER" id="PTHR24086:SF24">
    <property type="entry name" value="STEROIDOGENIC FACTOR 1"/>
    <property type="match status" value="1"/>
</dbReference>
<dbReference type="InterPro" id="IPR000536">
    <property type="entry name" value="Nucl_hrmn_rcpt_lig-bd"/>
</dbReference>
<evidence type="ECO:0000256" key="19">
    <source>
        <dbReference type="PIRSR" id="PIRSR002530-1"/>
    </source>
</evidence>
<dbReference type="SUPFAM" id="SSF48508">
    <property type="entry name" value="Nuclear receptor ligand-binding domain"/>
    <property type="match status" value="1"/>
</dbReference>
<keyword evidence="8" id="KW-0832">Ubl conjugation</keyword>
<dbReference type="Ensembl" id="ENSUAMT00000037371.1">
    <property type="protein sequence ID" value="ENSUAMP00000033552.1"/>
    <property type="gene ID" value="ENSUAMG00000025557.1"/>
</dbReference>
<evidence type="ECO:0000256" key="21">
    <source>
        <dbReference type="SAM" id="MobiDB-lite"/>
    </source>
</evidence>
<evidence type="ECO:0000256" key="17">
    <source>
        <dbReference type="ARBA" id="ARBA00040735"/>
    </source>
</evidence>
<evidence type="ECO:0000313" key="24">
    <source>
        <dbReference type="Ensembl" id="ENSUAMP00000033552.1"/>
    </source>
</evidence>
<keyword evidence="25" id="KW-1185">Reference proteome</keyword>
<dbReference type="InterPro" id="IPR001628">
    <property type="entry name" value="Znf_hrmn_rcpt"/>
</dbReference>
<dbReference type="FunFam" id="1.10.565.10:FF:000011">
    <property type="entry name" value="Nuclear receptor subfamily 5, group A, member 2"/>
    <property type="match status" value="1"/>
</dbReference>
<keyword evidence="4" id="KW-0597">Phosphoprotein</keyword>
<feature type="binding site" evidence="19">
    <location>
        <position position="396"/>
    </location>
    <ligand>
        <name>a phospholipid derivative</name>
        <dbReference type="ChEBI" id="CHEBI:16247"/>
    </ligand>
</feature>
<evidence type="ECO:0000256" key="12">
    <source>
        <dbReference type="ARBA" id="ARBA00023125"/>
    </source>
</evidence>
<evidence type="ECO:0000256" key="20">
    <source>
        <dbReference type="RuleBase" id="RU004334"/>
    </source>
</evidence>
<keyword evidence="3" id="KW-1017">Isopeptide bond</keyword>
<evidence type="ECO:0000256" key="14">
    <source>
        <dbReference type="ARBA" id="ARBA00023163"/>
    </source>
</evidence>
<evidence type="ECO:0000256" key="8">
    <source>
        <dbReference type="ARBA" id="ARBA00022843"/>
    </source>
</evidence>
<evidence type="ECO:0000256" key="3">
    <source>
        <dbReference type="ARBA" id="ARBA00022499"/>
    </source>
</evidence>
<evidence type="ECO:0000256" key="16">
    <source>
        <dbReference type="ARBA" id="ARBA00023242"/>
    </source>
</evidence>
<dbReference type="GO" id="GO:0009888">
    <property type="term" value="P:tissue development"/>
    <property type="evidence" value="ECO:0007669"/>
    <property type="project" value="TreeGrafter"/>
</dbReference>
<dbReference type="Gene3D" id="3.30.50.10">
    <property type="entry name" value="Erythroid Transcription Factor GATA-1, subunit A"/>
    <property type="match status" value="1"/>
</dbReference>
<keyword evidence="9" id="KW-0007">Acetylation</keyword>
<dbReference type="GO" id="GO:0000978">
    <property type="term" value="F:RNA polymerase II cis-regulatory region sequence-specific DNA binding"/>
    <property type="evidence" value="ECO:0007669"/>
    <property type="project" value="TreeGrafter"/>
</dbReference>
<evidence type="ECO:0000256" key="4">
    <source>
        <dbReference type="ARBA" id="ARBA00022553"/>
    </source>
</evidence>
<dbReference type="PROSITE" id="PS51843">
    <property type="entry name" value="NR_LBD"/>
    <property type="match status" value="1"/>
</dbReference>
<dbReference type="SMART" id="SM00399">
    <property type="entry name" value="ZnF_C4"/>
    <property type="match status" value="1"/>
</dbReference>
<dbReference type="GeneTree" id="ENSGT00940000153391"/>
<dbReference type="SUPFAM" id="SSF57716">
    <property type="entry name" value="Glucocorticoid receptor-like (DNA-binding domain)"/>
    <property type="match status" value="1"/>
</dbReference>
<reference evidence="24" key="2">
    <citation type="submission" date="2025-08" db="UniProtKB">
        <authorList>
            <consortium name="Ensembl"/>
        </authorList>
    </citation>
    <scope>IDENTIFICATION</scope>
</reference>
<dbReference type="InterPro" id="IPR013088">
    <property type="entry name" value="Znf_NHR/GATA"/>
</dbReference>
<dbReference type="InterPro" id="IPR035500">
    <property type="entry name" value="NHR-like_dom_sf"/>
</dbReference>
<sequence>MDYSYDEDLDELCPVCGDKVSGYHYGLLTCESCKGFFKRTVQNNKHYTCTESQSCKIDKTQRKRCPFCRFQKCLTVGMRLEAVRADRMRGGRNKFGPMYKRDRALKQQKKAQIRANGFKLETGPPMGVPPPPPPPPDYMLPPGLHAPEPKGLASGPPAGPLGDFGAPALPMAVPSAHGPLAGYLYPTFPGRAIKSEYPEPYASPPQPGPPYGYSEPFSGGPGVPELILQLLQLEPDEDQVRARIVGCLQEPAKGRPDQPAPFSLLCRMADQTFISIVDWARRCMVFKELEVELSTVAAQAGSLLHGLVLRAQELVLQLHALQLDRQEFVCLKFLILFSLDVKFLNNHSLVKDAQEKANAALLDYTLCHYPHCGDKFQQLLLCLVEVRALSMQAKEYLYHKHLGNEMPRNNLLIEMLQAKQT</sequence>
<dbReference type="PANTHER" id="PTHR24086">
    <property type="entry name" value="NUCLEAR RECEPTOR SUBFAMILY 5 GROUP A"/>
    <property type="match status" value="1"/>
</dbReference>
<dbReference type="GO" id="GO:0009755">
    <property type="term" value="P:hormone-mediated signaling pathway"/>
    <property type="evidence" value="ECO:0007669"/>
    <property type="project" value="TreeGrafter"/>
</dbReference>
<feature type="domain" description="Nuclear receptor" evidence="22">
    <location>
        <begin position="10"/>
        <end position="85"/>
    </location>
</feature>
<dbReference type="GO" id="GO:0008270">
    <property type="term" value="F:zinc ion binding"/>
    <property type="evidence" value="ECO:0007669"/>
    <property type="project" value="UniProtKB-KW"/>
</dbReference>
<dbReference type="InterPro" id="IPR001723">
    <property type="entry name" value="Nuclear_hrmn_rcpt"/>
</dbReference>
<evidence type="ECO:0000256" key="13">
    <source>
        <dbReference type="ARBA" id="ARBA00023159"/>
    </source>
</evidence>
<dbReference type="FunFam" id="3.30.50.10:FF:000006">
    <property type="entry name" value="Nuclear receptor subfamily 5 group A member"/>
    <property type="match status" value="1"/>
</dbReference>
<gene>
    <name evidence="24" type="primary">NR5A1</name>
</gene>
<evidence type="ECO:0000256" key="15">
    <source>
        <dbReference type="ARBA" id="ARBA00023170"/>
    </source>
</evidence>
<keyword evidence="5 20" id="KW-0479">Metal-binding</keyword>
<evidence type="ECO:0000256" key="9">
    <source>
        <dbReference type="ARBA" id="ARBA00022990"/>
    </source>
</evidence>
<proteinExistence type="inferred from homology"/>